<reference evidence="4" key="1">
    <citation type="submission" date="2024-10" db="EMBL/GenBank/DDBJ databases">
        <authorList>
            <person name="Ryan C."/>
        </authorList>
    </citation>
    <scope>NUCLEOTIDE SEQUENCE [LARGE SCALE GENOMIC DNA]</scope>
</reference>
<accession>A0ABC8WAH1</accession>
<sequence length="500" mass="56156">MADSAAPPLHLGFVGDSEQQSMEIEGQGGELAGSHVHGRYKKRSPWPSTLLVDDEDSSKSTTSGDGDEWFFSDSDSGSEEDEDYENQATLMMLCLFCIPGPLPLFLLIFLFLDPFTMGASPCHVEAMRHQMPLFMRYASDLATKAGRIGRFGRKDRPTSMRSLKSGAYPPFTLNDFPRASCDYDQQIAVLYSIPDIKHRGPWPIMNFPAFKTGYHLFGSDYNLADKSDVTVSNDWDCSNKCRCYPMNLIQFIDAKIAGYQRTHPGRAKIFGFVAARDSLKPLRNYVYKRNIANCEAVSVKRKTGVARLSLTSPARVISMPSRALIEFELHALSEDKTSGDDDLIIEGCTELENMFSSKSFMRNQRMYGQRCALDIKYLVLINAMEARVDIKVIRVPAHGVNLKLLAKTSGFSNVIRLFGGTVLEVGFSESFAVAVENSNYLDLYIEGSQRDDLTPVQKTRYAKWQCSFESCYHRVEDQVVELGDFAAVSVKITWKSYETH</sequence>
<organism evidence="4 5">
    <name type="scientific">Urochloa decumbens</name>
    <dbReference type="NCBI Taxonomy" id="240449"/>
    <lineage>
        <taxon>Eukaryota</taxon>
        <taxon>Viridiplantae</taxon>
        <taxon>Streptophyta</taxon>
        <taxon>Embryophyta</taxon>
        <taxon>Tracheophyta</taxon>
        <taxon>Spermatophyta</taxon>
        <taxon>Magnoliopsida</taxon>
        <taxon>Liliopsida</taxon>
        <taxon>Poales</taxon>
        <taxon>Poaceae</taxon>
        <taxon>PACMAD clade</taxon>
        <taxon>Panicoideae</taxon>
        <taxon>Panicodae</taxon>
        <taxon>Paniceae</taxon>
        <taxon>Melinidinae</taxon>
        <taxon>Urochloa</taxon>
    </lineage>
</organism>
<keyword evidence="5" id="KW-1185">Reference proteome</keyword>
<dbReference type="PANTHER" id="PTHR33065:SF185">
    <property type="entry name" value="DUF6598 DOMAIN-CONTAINING PROTEIN"/>
    <property type="match status" value="1"/>
</dbReference>
<keyword evidence="2" id="KW-0812">Transmembrane</keyword>
<evidence type="ECO:0000259" key="3">
    <source>
        <dbReference type="Pfam" id="PF20241"/>
    </source>
</evidence>
<keyword evidence="2" id="KW-1133">Transmembrane helix</keyword>
<dbReference type="Proteomes" id="UP001497457">
    <property type="component" value="Chromosome 12b"/>
</dbReference>
<proteinExistence type="predicted"/>
<evidence type="ECO:0000256" key="1">
    <source>
        <dbReference type="SAM" id="MobiDB-lite"/>
    </source>
</evidence>
<feature type="region of interest" description="Disordered" evidence="1">
    <location>
        <begin position="26"/>
        <end position="83"/>
    </location>
</feature>
<dbReference type="PANTHER" id="PTHR33065">
    <property type="entry name" value="OS07G0486400 PROTEIN"/>
    <property type="match status" value="1"/>
</dbReference>
<evidence type="ECO:0000313" key="4">
    <source>
        <dbReference type="EMBL" id="CAL4905711.1"/>
    </source>
</evidence>
<evidence type="ECO:0000256" key="2">
    <source>
        <dbReference type="SAM" id="Phobius"/>
    </source>
</evidence>
<name>A0ABC8WAH1_9POAL</name>
<keyword evidence="2" id="KW-0472">Membrane</keyword>
<dbReference type="Pfam" id="PF20241">
    <property type="entry name" value="DUF6598"/>
    <property type="match status" value="1"/>
</dbReference>
<gene>
    <name evidence="4" type="ORF">URODEC1_LOCUS11793</name>
</gene>
<evidence type="ECO:0000313" key="5">
    <source>
        <dbReference type="Proteomes" id="UP001497457"/>
    </source>
</evidence>
<protein>
    <recommendedName>
        <fullName evidence="3">DUF6598 domain-containing protein</fullName>
    </recommendedName>
</protein>
<dbReference type="EMBL" id="OZ075122">
    <property type="protein sequence ID" value="CAL4905711.1"/>
    <property type="molecule type" value="Genomic_DNA"/>
</dbReference>
<feature type="transmembrane region" description="Helical" evidence="2">
    <location>
        <begin position="90"/>
        <end position="112"/>
    </location>
</feature>
<feature type="domain" description="DUF6598" evidence="3">
    <location>
        <begin position="248"/>
        <end position="492"/>
    </location>
</feature>
<feature type="compositionally biased region" description="Acidic residues" evidence="1">
    <location>
        <begin position="65"/>
        <end position="83"/>
    </location>
</feature>
<dbReference type="InterPro" id="IPR046533">
    <property type="entry name" value="DUF6598"/>
</dbReference>
<dbReference type="AlphaFoldDB" id="A0ABC8WAH1"/>